<keyword evidence="3" id="KW-1185">Reference proteome</keyword>
<name>A0A7Y9ESQ3_9MICO</name>
<feature type="transmembrane region" description="Helical" evidence="1">
    <location>
        <begin position="31"/>
        <end position="48"/>
    </location>
</feature>
<keyword evidence="1" id="KW-0472">Membrane</keyword>
<dbReference type="Proteomes" id="UP000552045">
    <property type="component" value="Unassembled WGS sequence"/>
</dbReference>
<keyword evidence="1" id="KW-0812">Transmembrane</keyword>
<protein>
    <submittedName>
        <fullName evidence="2">Uncharacterized protein</fullName>
    </submittedName>
</protein>
<sequence>MPRTTLTFGGLLISVGIISYAVTGFISWTALIPAFLGMLIVICGLIALKNTTSGLSIALVISVLGVLGTSMNVLKVGELISGQAECPLAIGASTVTFVLLIVYIVTGVRLFLTARRGDKAEATTA</sequence>
<feature type="transmembrane region" description="Helical" evidence="1">
    <location>
        <begin position="55"/>
        <end position="76"/>
    </location>
</feature>
<evidence type="ECO:0000313" key="2">
    <source>
        <dbReference type="EMBL" id="NYD53250.1"/>
    </source>
</evidence>
<evidence type="ECO:0000256" key="1">
    <source>
        <dbReference type="SAM" id="Phobius"/>
    </source>
</evidence>
<dbReference type="RefSeq" id="WP_179430636.1">
    <property type="nucleotide sequence ID" value="NZ_BAABLC010000003.1"/>
</dbReference>
<accession>A0A7Y9ESQ3</accession>
<proteinExistence type="predicted"/>
<gene>
    <name evidence="2" type="ORF">BKA02_000305</name>
</gene>
<keyword evidence="1" id="KW-1133">Transmembrane helix</keyword>
<evidence type="ECO:0000313" key="3">
    <source>
        <dbReference type="Proteomes" id="UP000552045"/>
    </source>
</evidence>
<comment type="caution">
    <text evidence="2">The sequence shown here is derived from an EMBL/GenBank/DDBJ whole genome shotgun (WGS) entry which is preliminary data.</text>
</comment>
<dbReference type="AlphaFoldDB" id="A0A7Y9ESQ3"/>
<organism evidence="2 3">
    <name type="scientific">Microbacterium pseudoresistens</name>
    <dbReference type="NCBI Taxonomy" id="640634"/>
    <lineage>
        <taxon>Bacteria</taxon>
        <taxon>Bacillati</taxon>
        <taxon>Actinomycetota</taxon>
        <taxon>Actinomycetes</taxon>
        <taxon>Micrococcales</taxon>
        <taxon>Microbacteriaceae</taxon>
        <taxon>Microbacterium</taxon>
    </lineage>
</organism>
<feature type="transmembrane region" description="Helical" evidence="1">
    <location>
        <begin position="88"/>
        <end position="112"/>
    </location>
</feature>
<dbReference type="EMBL" id="JACCBH010000001">
    <property type="protein sequence ID" value="NYD53250.1"/>
    <property type="molecule type" value="Genomic_DNA"/>
</dbReference>
<reference evidence="2 3" key="1">
    <citation type="submission" date="2020-07" db="EMBL/GenBank/DDBJ databases">
        <title>Sequencing the genomes of 1000 actinobacteria strains.</title>
        <authorList>
            <person name="Klenk H.-P."/>
        </authorList>
    </citation>
    <scope>NUCLEOTIDE SEQUENCE [LARGE SCALE GENOMIC DNA]</scope>
    <source>
        <strain evidence="2 3">DSM 22185</strain>
    </source>
</reference>